<evidence type="ECO:0000313" key="2">
    <source>
        <dbReference type="EMBL" id="GAQ84959.1"/>
    </source>
</evidence>
<evidence type="ECO:0000313" key="3">
    <source>
        <dbReference type="Proteomes" id="UP000054558"/>
    </source>
</evidence>
<accession>A0A1Y1I6B6</accession>
<evidence type="ECO:0000256" key="1">
    <source>
        <dbReference type="SAM" id="Coils"/>
    </source>
</evidence>
<reference evidence="2 3" key="1">
    <citation type="journal article" date="2014" name="Nat. Commun.">
        <title>Klebsormidium flaccidum genome reveals primary factors for plant terrestrial adaptation.</title>
        <authorList>
            <person name="Hori K."/>
            <person name="Maruyama F."/>
            <person name="Fujisawa T."/>
            <person name="Togashi T."/>
            <person name="Yamamoto N."/>
            <person name="Seo M."/>
            <person name="Sato S."/>
            <person name="Yamada T."/>
            <person name="Mori H."/>
            <person name="Tajima N."/>
            <person name="Moriyama T."/>
            <person name="Ikeuchi M."/>
            <person name="Watanabe M."/>
            <person name="Wada H."/>
            <person name="Kobayashi K."/>
            <person name="Saito M."/>
            <person name="Masuda T."/>
            <person name="Sasaki-Sekimoto Y."/>
            <person name="Mashiguchi K."/>
            <person name="Awai K."/>
            <person name="Shimojima M."/>
            <person name="Masuda S."/>
            <person name="Iwai M."/>
            <person name="Nobusawa T."/>
            <person name="Narise T."/>
            <person name="Kondo S."/>
            <person name="Saito H."/>
            <person name="Sato R."/>
            <person name="Murakawa M."/>
            <person name="Ihara Y."/>
            <person name="Oshima-Yamada Y."/>
            <person name="Ohtaka K."/>
            <person name="Satoh M."/>
            <person name="Sonobe K."/>
            <person name="Ishii M."/>
            <person name="Ohtani R."/>
            <person name="Kanamori-Sato M."/>
            <person name="Honoki R."/>
            <person name="Miyazaki D."/>
            <person name="Mochizuki H."/>
            <person name="Umetsu J."/>
            <person name="Higashi K."/>
            <person name="Shibata D."/>
            <person name="Kamiya Y."/>
            <person name="Sato N."/>
            <person name="Nakamura Y."/>
            <person name="Tabata S."/>
            <person name="Ida S."/>
            <person name="Kurokawa K."/>
            <person name="Ohta H."/>
        </authorList>
    </citation>
    <scope>NUCLEOTIDE SEQUENCE [LARGE SCALE GENOMIC DNA]</scope>
    <source>
        <strain evidence="2 3">NIES-2285</strain>
    </source>
</reference>
<sequence>MYSNDVASESGEAEPECQETEPLKFQEKHAANQNLISVQAGIIHGLHAHMLKEQRAFEDTQVAWSRQQDQELAVLNKMLLHVRGLSAGSDATTAQDCCAEEATCIQQVESALRDAKIEALEAEQERALWEERARRAMDEAAAIVREDRLVSASRTEHLEGLLSTAEARMNELEEECCCQAQRADRAEARVGQLEDEMRAAKAIWVDLQQRERDWEETAAFLKAQLAVAQSQVKVSKLRLSQQQPGSLVAPPPTEIAIGASPSIGYVLKRNEVDGKENDWQALTRSRVAPSGTLLGFETEKQVYKKKSVRVAPAGSLFVGNARTESRNSLKPRKPLKLINNR</sequence>
<organism evidence="2 3">
    <name type="scientific">Klebsormidium nitens</name>
    <name type="common">Green alga</name>
    <name type="synonym">Ulothrix nitens</name>
    <dbReference type="NCBI Taxonomy" id="105231"/>
    <lineage>
        <taxon>Eukaryota</taxon>
        <taxon>Viridiplantae</taxon>
        <taxon>Streptophyta</taxon>
        <taxon>Klebsormidiophyceae</taxon>
        <taxon>Klebsormidiales</taxon>
        <taxon>Klebsormidiaceae</taxon>
        <taxon>Klebsormidium</taxon>
    </lineage>
</organism>
<dbReference type="AlphaFoldDB" id="A0A1Y1I6B6"/>
<gene>
    <name evidence="2" type="ORF">KFL_002140130</name>
</gene>
<keyword evidence="3" id="KW-1185">Reference proteome</keyword>
<name>A0A1Y1I6B6_KLENI</name>
<dbReference type="EMBL" id="DF237163">
    <property type="protein sequence ID" value="GAQ84959.1"/>
    <property type="molecule type" value="Genomic_DNA"/>
</dbReference>
<dbReference type="Proteomes" id="UP000054558">
    <property type="component" value="Unassembled WGS sequence"/>
</dbReference>
<proteinExistence type="predicted"/>
<keyword evidence="1" id="KW-0175">Coiled coil</keyword>
<protein>
    <submittedName>
        <fullName evidence="2">Uncharacterized protein</fullName>
    </submittedName>
</protein>
<feature type="coiled-coil region" evidence="1">
    <location>
        <begin position="105"/>
        <end position="203"/>
    </location>
</feature>